<gene>
    <name evidence="1" type="ORF">SAMN05421810_103246</name>
</gene>
<dbReference type="InterPro" id="IPR036052">
    <property type="entry name" value="TrpB-like_PALP_sf"/>
</dbReference>
<name>A0A1I5SRV9_9PSEU</name>
<sequence length="83" mass="8702">MAHAGELAARREPRLVSGFLLVDDAAIRAARRVSPRTRTLAEGTGAAVLAEVLAHRERFANRRVAVVCGGGDAGSREPRALAG</sequence>
<keyword evidence="2" id="KW-1185">Reference proteome</keyword>
<dbReference type="AlphaFoldDB" id="A0A1I5SRV9"/>
<dbReference type="RefSeq" id="WP_243859496.1">
    <property type="nucleotide sequence ID" value="NZ_FOWW01000003.1"/>
</dbReference>
<dbReference type="GO" id="GO:1901605">
    <property type="term" value="P:alpha-amino acid metabolic process"/>
    <property type="evidence" value="ECO:0007669"/>
    <property type="project" value="UniProtKB-ARBA"/>
</dbReference>
<accession>A0A1I5SRV9</accession>
<evidence type="ECO:0000313" key="1">
    <source>
        <dbReference type="EMBL" id="SFP73371.1"/>
    </source>
</evidence>
<proteinExistence type="predicted"/>
<dbReference type="SUPFAM" id="SSF53686">
    <property type="entry name" value="Tryptophan synthase beta subunit-like PLP-dependent enzymes"/>
    <property type="match status" value="1"/>
</dbReference>
<evidence type="ECO:0000313" key="2">
    <source>
        <dbReference type="Proteomes" id="UP000198727"/>
    </source>
</evidence>
<reference evidence="2" key="1">
    <citation type="submission" date="2016-10" db="EMBL/GenBank/DDBJ databases">
        <authorList>
            <person name="Varghese N."/>
            <person name="Submissions S."/>
        </authorList>
    </citation>
    <scope>NUCLEOTIDE SEQUENCE [LARGE SCALE GENOMIC DNA]</scope>
    <source>
        <strain evidence="2">CGMCC 4.5579</strain>
    </source>
</reference>
<dbReference type="Gene3D" id="3.40.50.1100">
    <property type="match status" value="1"/>
</dbReference>
<dbReference type="EMBL" id="FOWW01000003">
    <property type="protein sequence ID" value="SFP73371.1"/>
    <property type="molecule type" value="Genomic_DNA"/>
</dbReference>
<organism evidence="1 2">
    <name type="scientific">Amycolatopsis arida</name>
    <dbReference type="NCBI Taxonomy" id="587909"/>
    <lineage>
        <taxon>Bacteria</taxon>
        <taxon>Bacillati</taxon>
        <taxon>Actinomycetota</taxon>
        <taxon>Actinomycetes</taxon>
        <taxon>Pseudonocardiales</taxon>
        <taxon>Pseudonocardiaceae</taxon>
        <taxon>Amycolatopsis</taxon>
    </lineage>
</organism>
<dbReference type="STRING" id="587909.SAMN05421810_103246"/>
<protein>
    <submittedName>
        <fullName evidence="1">Threonine dehydratase</fullName>
    </submittedName>
</protein>
<dbReference type="Proteomes" id="UP000198727">
    <property type="component" value="Unassembled WGS sequence"/>
</dbReference>